<accession>A0A494VS34</accession>
<dbReference type="EMBL" id="CP032869">
    <property type="protein sequence ID" value="AYL96210.1"/>
    <property type="molecule type" value="Genomic_DNA"/>
</dbReference>
<dbReference type="Proteomes" id="UP000270046">
    <property type="component" value="Chromosome"/>
</dbReference>
<evidence type="ECO:0000313" key="3">
    <source>
        <dbReference type="Proteomes" id="UP000270046"/>
    </source>
</evidence>
<feature type="signal peptide" evidence="1">
    <location>
        <begin position="1"/>
        <end position="28"/>
    </location>
</feature>
<proteinExistence type="predicted"/>
<evidence type="ECO:0000256" key="1">
    <source>
        <dbReference type="SAM" id="SignalP"/>
    </source>
</evidence>
<name>A0A494VS34_9SPHI</name>
<protein>
    <submittedName>
        <fullName evidence="2">Uncharacterized protein</fullName>
    </submittedName>
</protein>
<feature type="chain" id="PRO_5019800161" evidence="1">
    <location>
        <begin position="29"/>
        <end position="152"/>
    </location>
</feature>
<sequence>MFSINNKTTMRKLVILFLTLIASFAAKAQNGTKIYGGKHYDQFLGCFDCDPETQNSIWSPFTEYGSSHGPKSIWNENGRYGSVTSNFSPYNPSAKYPPRVVDASGNLLGYLTVNKNNRSRLQGAISDLICFSRDTVLKDGVEKYGKQFGKVN</sequence>
<evidence type="ECO:0000313" key="2">
    <source>
        <dbReference type="EMBL" id="AYL96210.1"/>
    </source>
</evidence>
<dbReference type="AlphaFoldDB" id="A0A494VS34"/>
<reference evidence="2 3" key="1">
    <citation type="submission" date="2018-10" db="EMBL/GenBank/DDBJ databases">
        <title>Genome sequencing of Mucilaginibacter sp. HYN0043.</title>
        <authorList>
            <person name="Kim M."/>
            <person name="Yi H."/>
        </authorList>
    </citation>
    <scope>NUCLEOTIDE SEQUENCE [LARGE SCALE GENOMIC DNA]</scope>
    <source>
        <strain evidence="2 3">HYN0043</strain>
    </source>
</reference>
<keyword evidence="1" id="KW-0732">Signal</keyword>
<gene>
    <name evidence="2" type="ORF">HYN43_013310</name>
</gene>
<dbReference type="KEGG" id="muh:HYN43_013310"/>
<organism evidence="2 3">
    <name type="scientific">Mucilaginibacter celer</name>
    <dbReference type="NCBI Taxonomy" id="2305508"/>
    <lineage>
        <taxon>Bacteria</taxon>
        <taxon>Pseudomonadati</taxon>
        <taxon>Bacteroidota</taxon>
        <taxon>Sphingobacteriia</taxon>
        <taxon>Sphingobacteriales</taxon>
        <taxon>Sphingobacteriaceae</taxon>
        <taxon>Mucilaginibacter</taxon>
    </lineage>
</organism>
<keyword evidence="3" id="KW-1185">Reference proteome</keyword>
<dbReference type="OrthoDB" id="583214at2"/>